<gene>
    <name evidence="4" type="ORF">CHU32_22795</name>
    <name evidence="3" type="ORF">CHU33_23015</name>
</gene>
<evidence type="ECO:0000259" key="2">
    <source>
        <dbReference type="Pfam" id="PF09374"/>
    </source>
</evidence>
<dbReference type="InterPro" id="IPR008565">
    <property type="entry name" value="TtsA-like_GH18_dom"/>
</dbReference>
<evidence type="ECO:0000313" key="3">
    <source>
        <dbReference type="EMBL" id="POP41359.1"/>
    </source>
</evidence>
<dbReference type="EMBL" id="PQGE01000027">
    <property type="protein sequence ID" value="POP41359.1"/>
    <property type="molecule type" value="Genomic_DNA"/>
</dbReference>
<dbReference type="RefSeq" id="WP_103678324.1">
    <property type="nucleotide sequence ID" value="NZ_PQGD01000023.1"/>
</dbReference>
<reference evidence="5 6" key="1">
    <citation type="submission" date="2018-01" db="EMBL/GenBank/DDBJ databases">
        <title>Superficieibacter electus gen. nov., sp. nov., an extended-spectrum beta-lactamase possessing member of the Enterobacteriaceae family, isolated from intensive care unit surfaces.</title>
        <authorList>
            <person name="Potter R.F."/>
            <person name="D'Souza A.W."/>
        </authorList>
    </citation>
    <scope>NUCLEOTIDE SEQUENCE [LARGE SCALE GENOMIC DNA]</scope>
    <source>
        <strain evidence="4 6">BP-1</strain>
        <strain evidence="3 5">BP-2</strain>
    </source>
</reference>
<feature type="domain" description="Peptidoglycan binding" evidence="2">
    <location>
        <begin position="92"/>
        <end position="176"/>
    </location>
</feature>
<dbReference type="Proteomes" id="UP000237073">
    <property type="component" value="Unassembled WGS sequence"/>
</dbReference>
<dbReference type="Pfam" id="PF09374">
    <property type="entry name" value="PG_binding_3"/>
    <property type="match status" value="1"/>
</dbReference>
<dbReference type="InterPro" id="IPR018537">
    <property type="entry name" value="Peptidoglycan-bd_3"/>
</dbReference>
<dbReference type="SUPFAM" id="SSF53955">
    <property type="entry name" value="Lysozyme-like"/>
    <property type="match status" value="1"/>
</dbReference>
<dbReference type="Pfam" id="PF05838">
    <property type="entry name" value="Glyco_hydro_108"/>
    <property type="match status" value="1"/>
</dbReference>
<dbReference type="CDD" id="cd13926">
    <property type="entry name" value="N-acetylmuramidase_GH108"/>
    <property type="match status" value="1"/>
</dbReference>
<feature type="domain" description="TtsA-like Glycoside hydrolase family 108" evidence="1">
    <location>
        <begin position="6"/>
        <end position="88"/>
    </location>
</feature>
<name>A0A2P5GJB2_9ENTR</name>
<dbReference type="Proteomes" id="UP000247005">
    <property type="component" value="Unassembled WGS sequence"/>
</dbReference>
<dbReference type="Gene3D" id="1.20.141.10">
    <property type="entry name" value="Chitosanase, subunit A, domain 1"/>
    <property type="match status" value="1"/>
</dbReference>
<keyword evidence="5" id="KW-1185">Reference proteome</keyword>
<proteinExistence type="predicted"/>
<comment type="caution">
    <text evidence="4">The sequence shown here is derived from an EMBL/GenBank/DDBJ whole genome shotgun (WGS) entry which is preliminary data.</text>
</comment>
<dbReference type="InterPro" id="IPR023346">
    <property type="entry name" value="Lysozyme-like_dom_sf"/>
</dbReference>
<accession>A0A2P5GJB2</accession>
<evidence type="ECO:0000259" key="1">
    <source>
        <dbReference type="Pfam" id="PF05838"/>
    </source>
</evidence>
<evidence type="ECO:0000313" key="6">
    <source>
        <dbReference type="Proteomes" id="UP000247005"/>
    </source>
</evidence>
<organism evidence="4 6">
    <name type="scientific">Superficieibacter electus</name>
    <dbReference type="NCBI Taxonomy" id="2022662"/>
    <lineage>
        <taxon>Bacteria</taxon>
        <taxon>Pseudomonadati</taxon>
        <taxon>Pseudomonadota</taxon>
        <taxon>Gammaproteobacteria</taxon>
        <taxon>Enterobacterales</taxon>
        <taxon>Enterobacteriaceae</taxon>
        <taxon>Superficieibacter</taxon>
    </lineage>
</organism>
<protein>
    <submittedName>
        <fullName evidence="4">Uncharacterized protein</fullName>
    </submittedName>
</protein>
<dbReference type="AlphaFoldDB" id="A0A2P5GJB2"/>
<dbReference type="OrthoDB" id="9815229at2"/>
<sequence>MNPVIDGILMTEGGYTNNPKDRGGETNWGITEATARAHGYKGSMYDMTRIDAYTILENEYWVKPGFDLISEVSWPIAFELCDAAVNIGPRLPCLWLQRWLNALNREQKNYHDIKVDGHIGPLTISALKAFLGWRGNEGMHVLVEALNCSQGAYYLTITEERSQNEEFIYGWIKNRVA</sequence>
<dbReference type="EMBL" id="PQGD01000023">
    <property type="protein sequence ID" value="POP43743.1"/>
    <property type="molecule type" value="Genomic_DNA"/>
</dbReference>
<evidence type="ECO:0000313" key="4">
    <source>
        <dbReference type="EMBL" id="POP43743.1"/>
    </source>
</evidence>
<evidence type="ECO:0000313" key="5">
    <source>
        <dbReference type="Proteomes" id="UP000237073"/>
    </source>
</evidence>